<dbReference type="Gene3D" id="3.40.50.720">
    <property type="entry name" value="NAD(P)-binding Rossmann-like Domain"/>
    <property type="match status" value="1"/>
</dbReference>
<dbReference type="Pfam" id="PF02894">
    <property type="entry name" value="GFO_IDH_MocA_C"/>
    <property type="match status" value="1"/>
</dbReference>
<dbReference type="Pfam" id="PF01408">
    <property type="entry name" value="GFO_IDH_MocA"/>
    <property type="match status" value="1"/>
</dbReference>
<dbReference type="OrthoDB" id="446809at2759"/>
<dbReference type="PANTHER" id="PTHR43377">
    <property type="entry name" value="BILIVERDIN REDUCTASE A"/>
    <property type="match status" value="1"/>
</dbReference>
<name>A0A9P4J954_9PEZI</name>
<accession>A0A9P4J954</accession>
<evidence type="ECO:0000313" key="3">
    <source>
        <dbReference type="EMBL" id="KAF2157351.1"/>
    </source>
</evidence>
<dbReference type="AlphaFoldDB" id="A0A9P4J954"/>
<feature type="domain" description="Gfo/Idh/MocA-like oxidoreductase C-terminal" evidence="2">
    <location>
        <begin position="138"/>
        <end position="360"/>
    </location>
</feature>
<dbReference type="InterPro" id="IPR036291">
    <property type="entry name" value="NAD(P)-bd_dom_sf"/>
</dbReference>
<sequence length="364" mass="38404">MSNEHAEHINIALVGAGAIGPLHVKSILKNPRTRLACIVDPSPAAELVAKGYAVPLFTSVAALASSSIASLVSAAVICTPNSTHVPLTDEIASIIKVPILVEKPLCSTPSEGRALLEAAPPILVGHHRRFNSYVVATKRLLDGGILGRPVAVSGLWTTQKPAAYFTTTWRTSRAASGGPVAINLIHEVDCLQYLLGPIVRVTAEKTVTTRPPNVDPRDAVEEGCAILLRFASGVVGTFVLSDAVASPHNFEAGTGESPIVPFCGRDFWRFFGTSASLSVPEMRVSRFAPAPGVDNGWACPIGDEAVPVDVEVPFDLQMDHFADVVVGKEKPRCTVQDALLAVAVCDAVVRSMDTGLPVDVESIL</sequence>
<dbReference type="SUPFAM" id="SSF55347">
    <property type="entry name" value="Glyceraldehyde-3-phosphate dehydrogenase-like, C-terminal domain"/>
    <property type="match status" value="1"/>
</dbReference>
<protein>
    <submittedName>
        <fullName evidence="3">Oxidoreductase</fullName>
    </submittedName>
</protein>
<feature type="domain" description="Gfo/Idh/MocA-like oxidoreductase N-terminal" evidence="1">
    <location>
        <begin position="9"/>
        <end position="119"/>
    </location>
</feature>
<evidence type="ECO:0000259" key="1">
    <source>
        <dbReference type="Pfam" id="PF01408"/>
    </source>
</evidence>
<gene>
    <name evidence="3" type="ORF">K461DRAFT_289678</name>
</gene>
<dbReference type="EMBL" id="ML996081">
    <property type="protein sequence ID" value="KAF2157351.1"/>
    <property type="molecule type" value="Genomic_DNA"/>
</dbReference>
<evidence type="ECO:0000313" key="4">
    <source>
        <dbReference type="Proteomes" id="UP000799439"/>
    </source>
</evidence>
<dbReference type="InterPro" id="IPR004104">
    <property type="entry name" value="Gfo/Idh/MocA-like_OxRdtase_C"/>
</dbReference>
<dbReference type="InterPro" id="IPR000683">
    <property type="entry name" value="Gfo/Idh/MocA-like_OxRdtase_N"/>
</dbReference>
<dbReference type="InterPro" id="IPR051450">
    <property type="entry name" value="Gfo/Idh/MocA_Oxidoreductases"/>
</dbReference>
<evidence type="ECO:0000259" key="2">
    <source>
        <dbReference type="Pfam" id="PF02894"/>
    </source>
</evidence>
<proteinExistence type="predicted"/>
<organism evidence="3 4">
    <name type="scientific">Myriangium duriaei CBS 260.36</name>
    <dbReference type="NCBI Taxonomy" id="1168546"/>
    <lineage>
        <taxon>Eukaryota</taxon>
        <taxon>Fungi</taxon>
        <taxon>Dikarya</taxon>
        <taxon>Ascomycota</taxon>
        <taxon>Pezizomycotina</taxon>
        <taxon>Dothideomycetes</taxon>
        <taxon>Dothideomycetidae</taxon>
        <taxon>Myriangiales</taxon>
        <taxon>Myriangiaceae</taxon>
        <taxon>Myriangium</taxon>
    </lineage>
</organism>
<keyword evidence="4" id="KW-1185">Reference proteome</keyword>
<dbReference type="Gene3D" id="3.30.360.10">
    <property type="entry name" value="Dihydrodipicolinate Reductase, domain 2"/>
    <property type="match status" value="1"/>
</dbReference>
<reference evidence="3" key="1">
    <citation type="journal article" date="2020" name="Stud. Mycol.">
        <title>101 Dothideomycetes genomes: a test case for predicting lifestyles and emergence of pathogens.</title>
        <authorList>
            <person name="Haridas S."/>
            <person name="Albert R."/>
            <person name="Binder M."/>
            <person name="Bloem J."/>
            <person name="Labutti K."/>
            <person name="Salamov A."/>
            <person name="Andreopoulos B."/>
            <person name="Baker S."/>
            <person name="Barry K."/>
            <person name="Bills G."/>
            <person name="Bluhm B."/>
            <person name="Cannon C."/>
            <person name="Castanera R."/>
            <person name="Culley D."/>
            <person name="Daum C."/>
            <person name="Ezra D."/>
            <person name="Gonzalez J."/>
            <person name="Henrissat B."/>
            <person name="Kuo A."/>
            <person name="Liang C."/>
            <person name="Lipzen A."/>
            <person name="Lutzoni F."/>
            <person name="Magnuson J."/>
            <person name="Mondo S."/>
            <person name="Nolan M."/>
            <person name="Ohm R."/>
            <person name="Pangilinan J."/>
            <person name="Park H.-J."/>
            <person name="Ramirez L."/>
            <person name="Alfaro M."/>
            <person name="Sun H."/>
            <person name="Tritt A."/>
            <person name="Yoshinaga Y."/>
            <person name="Zwiers L.-H."/>
            <person name="Turgeon B."/>
            <person name="Goodwin S."/>
            <person name="Spatafora J."/>
            <person name="Crous P."/>
            <person name="Grigoriev I."/>
        </authorList>
    </citation>
    <scope>NUCLEOTIDE SEQUENCE</scope>
    <source>
        <strain evidence="3">CBS 260.36</strain>
    </source>
</reference>
<dbReference type="PANTHER" id="PTHR43377:SF1">
    <property type="entry name" value="BILIVERDIN REDUCTASE A"/>
    <property type="match status" value="1"/>
</dbReference>
<dbReference type="GO" id="GO:0000166">
    <property type="term" value="F:nucleotide binding"/>
    <property type="evidence" value="ECO:0007669"/>
    <property type="project" value="InterPro"/>
</dbReference>
<dbReference type="Proteomes" id="UP000799439">
    <property type="component" value="Unassembled WGS sequence"/>
</dbReference>
<comment type="caution">
    <text evidence="3">The sequence shown here is derived from an EMBL/GenBank/DDBJ whole genome shotgun (WGS) entry which is preliminary data.</text>
</comment>
<dbReference type="SUPFAM" id="SSF51735">
    <property type="entry name" value="NAD(P)-binding Rossmann-fold domains"/>
    <property type="match status" value="1"/>
</dbReference>